<feature type="transmembrane region" description="Helical" evidence="8">
    <location>
        <begin position="103"/>
        <end position="131"/>
    </location>
</feature>
<evidence type="ECO:0000256" key="2">
    <source>
        <dbReference type="ARBA" id="ARBA00022448"/>
    </source>
</evidence>
<feature type="transmembrane region" description="Helical" evidence="8">
    <location>
        <begin position="434"/>
        <end position="457"/>
    </location>
</feature>
<evidence type="ECO:0000256" key="3">
    <source>
        <dbReference type="ARBA" id="ARBA00022692"/>
    </source>
</evidence>
<evidence type="ECO:0000256" key="5">
    <source>
        <dbReference type="ARBA" id="ARBA00022989"/>
    </source>
</evidence>
<dbReference type="Gene3D" id="1.20.1740.10">
    <property type="entry name" value="Amino acid/polyamine transporter I"/>
    <property type="match status" value="1"/>
</dbReference>
<dbReference type="EMBL" id="KB822723">
    <property type="protein sequence ID" value="ETN37848.1"/>
    <property type="molecule type" value="Genomic_DNA"/>
</dbReference>
<feature type="region of interest" description="Disordered" evidence="7">
    <location>
        <begin position="1"/>
        <end position="32"/>
    </location>
</feature>
<dbReference type="STRING" id="1220924.W2RQ61"/>
<dbReference type="GO" id="GO:0015171">
    <property type="term" value="F:amino acid transmembrane transporter activity"/>
    <property type="evidence" value="ECO:0007669"/>
    <property type="project" value="TreeGrafter"/>
</dbReference>
<dbReference type="GeneID" id="19974810"/>
<sequence>MSSPSAKDYALNEKGPITGDNSSSQHDVEQGAIRPADRKLSLTGRKSSVAESIIAADLLDDRYAITQRGLKSRHAQMIALGGTIGTGLFVGSGQTLALGGPAFILAAYIIMTCLMFCVVTAVIEVATYLPVHGGTMSYYGYRYVSRSMGFSLGYLYWYALGILVPYEITAAGLVINYWPNEVNIAVWITVMIVVIVALNFMPVRYYGETEFWFAGTKVIMMIGLIILSFILFWGGGPSHDRLGFRYWNEPGAAHAAIRPGNVGRFISFWQTLVLSVFPFTFAVELLVVTGGEMESPRRNLPIAGRRYFYRLVIFYVLSVLAIGVTCPSDDARLTNGGHGAAASPFVVAIANAGISTLPSIVNAVILLSAWSSGNSFLYISSRALYSLAVQGSAPRIFKSCNRWGVPYMAVGCSSLFCGLAYLNVASSGATVFNWFVNLTNTWGMTSWVCCCIIYLRFRKAATAQGIEVPYRSWIQPYGAYIAMFMFTLLCLINGFTVFFPENWSASSFLTAYIGIPIFFLMYFGHRIVYWRDKWAWDPMEVDFRTGLQEILDADRPLKKRKGLGRVCMIIE</sequence>
<proteinExistence type="predicted"/>
<keyword evidence="4" id="KW-0029">Amino-acid transport</keyword>
<accession>W2RQ61</accession>
<dbReference type="GO" id="GO:0016020">
    <property type="term" value="C:membrane"/>
    <property type="evidence" value="ECO:0007669"/>
    <property type="project" value="UniProtKB-SubCell"/>
</dbReference>
<dbReference type="RefSeq" id="XP_008720017.1">
    <property type="nucleotide sequence ID" value="XM_008721795.1"/>
</dbReference>
<dbReference type="Pfam" id="PF00324">
    <property type="entry name" value="AA_permease"/>
    <property type="match status" value="1"/>
</dbReference>
<keyword evidence="11" id="KW-1185">Reference proteome</keyword>
<organism evidence="10 11">
    <name type="scientific">Cyphellophora europaea (strain CBS 101466)</name>
    <name type="common">Phialophora europaea</name>
    <dbReference type="NCBI Taxonomy" id="1220924"/>
    <lineage>
        <taxon>Eukaryota</taxon>
        <taxon>Fungi</taxon>
        <taxon>Dikarya</taxon>
        <taxon>Ascomycota</taxon>
        <taxon>Pezizomycotina</taxon>
        <taxon>Eurotiomycetes</taxon>
        <taxon>Chaetothyriomycetidae</taxon>
        <taxon>Chaetothyriales</taxon>
        <taxon>Cyphellophoraceae</taxon>
        <taxon>Cyphellophora</taxon>
    </lineage>
</organism>
<keyword evidence="3 8" id="KW-0812">Transmembrane</keyword>
<dbReference type="PANTHER" id="PTHR43341:SF38">
    <property type="entry name" value="PROLINE TRANSPORTER (EUROFUNG)"/>
    <property type="match status" value="1"/>
</dbReference>
<keyword evidence="6 8" id="KW-0472">Membrane</keyword>
<dbReference type="InterPro" id="IPR004841">
    <property type="entry name" value="AA-permease/SLC12A_dom"/>
</dbReference>
<dbReference type="FunFam" id="1.20.1740.10:FF:000006">
    <property type="entry name" value="General amino acid permease"/>
    <property type="match status" value="1"/>
</dbReference>
<feature type="transmembrane region" description="Helical" evidence="8">
    <location>
        <begin position="404"/>
        <end position="422"/>
    </location>
</feature>
<dbReference type="InterPro" id="IPR050524">
    <property type="entry name" value="APC_YAT"/>
</dbReference>
<feature type="transmembrane region" description="Helical" evidence="8">
    <location>
        <begin position="477"/>
        <end position="499"/>
    </location>
</feature>
<dbReference type="PIRSF" id="PIRSF006060">
    <property type="entry name" value="AA_transporter"/>
    <property type="match status" value="1"/>
</dbReference>
<evidence type="ECO:0000256" key="1">
    <source>
        <dbReference type="ARBA" id="ARBA00004141"/>
    </source>
</evidence>
<evidence type="ECO:0000256" key="7">
    <source>
        <dbReference type="SAM" id="MobiDB-lite"/>
    </source>
</evidence>
<protein>
    <recommendedName>
        <fullName evidence="9">Amino acid permease/ SLC12A domain-containing protein</fullName>
    </recommendedName>
</protein>
<feature type="transmembrane region" description="Helical" evidence="8">
    <location>
        <begin position="77"/>
        <end position="97"/>
    </location>
</feature>
<feature type="transmembrane region" description="Helical" evidence="8">
    <location>
        <begin position="218"/>
        <end position="236"/>
    </location>
</feature>
<dbReference type="OrthoDB" id="3900342at2759"/>
<keyword evidence="2" id="KW-0813">Transport</keyword>
<evidence type="ECO:0000259" key="9">
    <source>
        <dbReference type="Pfam" id="PF00324"/>
    </source>
</evidence>
<evidence type="ECO:0000313" key="11">
    <source>
        <dbReference type="Proteomes" id="UP000030752"/>
    </source>
</evidence>
<dbReference type="VEuPathDB" id="FungiDB:HMPREF1541_07471"/>
<feature type="domain" description="Amino acid permease/ SLC12A" evidence="9">
    <location>
        <begin position="74"/>
        <end position="528"/>
    </location>
</feature>
<feature type="transmembrane region" description="Helical" evidence="8">
    <location>
        <begin position="152"/>
        <end position="178"/>
    </location>
</feature>
<feature type="transmembrane region" description="Helical" evidence="8">
    <location>
        <begin position="505"/>
        <end position="523"/>
    </location>
</feature>
<dbReference type="HOGENOM" id="CLU_007946_12_1_1"/>
<feature type="transmembrane region" description="Helical" evidence="8">
    <location>
        <begin position="307"/>
        <end position="325"/>
    </location>
</feature>
<dbReference type="PANTHER" id="PTHR43341">
    <property type="entry name" value="AMINO ACID PERMEASE"/>
    <property type="match status" value="1"/>
</dbReference>
<evidence type="ECO:0000256" key="8">
    <source>
        <dbReference type="SAM" id="Phobius"/>
    </source>
</evidence>
<dbReference type="Proteomes" id="UP000030752">
    <property type="component" value="Unassembled WGS sequence"/>
</dbReference>
<reference evidence="10 11" key="1">
    <citation type="submission" date="2013-03" db="EMBL/GenBank/DDBJ databases">
        <title>The Genome Sequence of Phialophora europaea CBS 101466.</title>
        <authorList>
            <consortium name="The Broad Institute Genomics Platform"/>
            <person name="Cuomo C."/>
            <person name="de Hoog S."/>
            <person name="Gorbushina A."/>
            <person name="Walker B."/>
            <person name="Young S.K."/>
            <person name="Zeng Q."/>
            <person name="Gargeya S."/>
            <person name="Fitzgerald M."/>
            <person name="Haas B."/>
            <person name="Abouelleil A."/>
            <person name="Allen A.W."/>
            <person name="Alvarado L."/>
            <person name="Arachchi H.M."/>
            <person name="Berlin A.M."/>
            <person name="Chapman S.B."/>
            <person name="Gainer-Dewar J."/>
            <person name="Goldberg J."/>
            <person name="Griggs A."/>
            <person name="Gujja S."/>
            <person name="Hansen M."/>
            <person name="Howarth C."/>
            <person name="Imamovic A."/>
            <person name="Ireland A."/>
            <person name="Larimer J."/>
            <person name="McCowan C."/>
            <person name="Murphy C."/>
            <person name="Pearson M."/>
            <person name="Poon T.W."/>
            <person name="Priest M."/>
            <person name="Roberts A."/>
            <person name="Saif S."/>
            <person name="Shea T."/>
            <person name="Sisk P."/>
            <person name="Sykes S."/>
            <person name="Wortman J."/>
            <person name="Nusbaum C."/>
            <person name="Birren B."/>
        </authorList>
    </citation>
    <scope>NUCLEOTIDE SEQUENCE [LARGE SCALE GENOMIC DNA]</scope>
    <source>
        <strain evidence="10 11">CBS 101466</strain>
    </source>
</reference>
<evidence type="ECO:0000256" key="4">
    <source>
        <dbReference type="ARBA" id="ARBA00022970"/>
    </source>
</evidence>
<name>W2RQ61_CYPE1</name>
<feature type="transmembrane region" description="Helical" evidence="8">
    <location>
        <begin position="345"/>
        <end position="370"/>
    </location>
</feature>
<dbReference type="eggNOG" id="KOG1286">
    <property type="taxonomic scope" value="Eukaryota"/>
</dbReference>
<dbReference type="InParanoid" id="W2RQ61"/>
<comment type="subcellular location">
    <subcellularLocation>
        <location evidence="1">Membrane</location>
        <topology evidence="1">Multi-pass membrane protein</topology>
    </subcellularLocation>
</comment>
<keyword evidence="5 8" id="KW-1133">Transmembrane helix</keyword>
<evidence type="ECO:0000256" key="6">
    <source>
        <dbReference type="ARBA" id="ARBA00023136"/>
    </source>
</evidence>
<evidence type="ECO:0000313" key="10">
    <source>
        <dbReference type="EMBL" id="ETN37848.1"/>
    </source>
</evidence>
<gene>
    <name evidence="10" type="ORF">HMPREF1541_07471</name>
</gene>
<feature type="transmembrane region" description="Helical" evidence="8">
    <location>
        <begin position="184"/>
        <end position="206"/>
    </location>
</feature>
<feature type="transmembrane region" description="Helical" evidence="8">
    <location>
        <begin position="268"/>
        <end position="287"/>
    </location>
</feature>
<dbReference type="AlphaFoldDB" id="W2RQ61"/>